<dbReference type="NCBIfam" id="TIGR00251">
    <property type="entry name" value="DUF167 family protein"/>
    <property type="match status" value="1"/>
</dbReference>
<dbReference type="SUPFAM" id="SSF69786">
    <property type="entry name" value="YggU-like"/>
    <property type="match status" value="1"/>
</dbReference>
<name>A0A931SB41_9BACT</name>
<dbReference type="Gene3D" id="3.30.1200.10">
    <property type="entry name" value="YggU-like"/>
    <property type="match status" value="1"/>
</dbReference>
<gene>
    <name evidence="2" type="ORF">HYT40_01100</name>
</gene>
<organism evidence="2 3">
    <name type="scientific">Candidatus Sungiibacteriota bacterium</name>
    <dbReference type="NCBI Taxonomy" id="2750080"/>
    <lineage>
        <taxon>Bacteria</taxon>
        <taxon>Candidatus Sungiibacteriota</taxon>
    </lineage>
</organism>
<evidence type="ECO:0000256" key="1">
    <source>
        <dbReference type="ARBA" id="ARBA00010364"/>
    </source>
</evidence>
<dbReference type="SMART" id="SM01152">
    <property type="entry name" value="DUF167"/>
    <property type="match status" value="1"/>
</dbReference>
<accession>A0A931SB41</accession>
<protein>
    <submittedName>
        <fullName evidence="2">DUF167 domain-containing protein</fullName>
    </submittedName>
</protein>
<dbReference type="InterPro" id="IPR036591">
    <property type="entry name" value="YggU-like_sf"/>
</dbReference>
<dbReference type="Proteomes" id="UP000724148">
    <property type="component" value="Unassembled WGS sequence"/>
</dbReference>
<evidence type="ECO:0000313" key="3">
    <source>
        <dbReference type="Proteomes" id="UP000724148"/>
    </source>
</evidence>
<comment type="caution">
    <text evidence="2">The sequence shown here is derived from an EMBL/GenBank/DDBJ whole genome shotgun (WGS) entry which is preliminary data.</text>
</comment>
<proteinExistence type="inferred from homology"/>
<dbReference type="Pfam" id="PF02594">
    <property type="entry name" value="DUF167"/>
    <property type="match status" value="1"/>
</dbReference>
<dbReference type="InterPro" id="IPR003746">
    <property type="entry name" value="DUF167"/>
</dbReference>
<comment type="similarity">
    <text evidence="1">Belongs to the UPF0235 family.</text>
</comment>
<dbReference type="EMBL" id="JACOZA010000028">
    <property type="protein sequence ID" value="MBI2096738.1"/>
    <property type="molecule type" value="Genomic_DNA"/>
</dbReference>
<sequence>MARPDADLRCEKFLSEIRDMKIFVRVKTNAPKEHLETQDVSHYLAAVREAPVDGKANRAVIRLLALHLGITPSRLKITRGIKSRQKTISADL</sequence>
<dbReference type="AlphaFoldDB" id="A0A931SB41"/>
<reference evidence="2" key="1">
    <citation type="submission" date="2020-07" db="EMBL/GenBank/DDBJ databases">
        <title>Huge and variable diversity of episymbiotic CPR bacteria and DPANN archaea in groundwater ecosystems.</title>
        <authorList>
            <person name="He C.Y."/>
            <person name="Keren R."/>
            <person name="Whittaker M."/>
            <person name="Farag I.F."/>
            <person name="Doudna J."/>
            <person name="Cate J.H.D."/>
            <person name="Banfield J.F."/>
        </authorList>
    </citation>
    <scope>NUCLEOTIDE SEQUENCE</scope>
    <source>
        <strain evidence="2">NC_groundwater_193_Ag_S-0.1um_51_7</strain>
    </source>
</reference>
<evidence type="ECO:0000313" key="2">
    <source>
        <dbReference type="EMBL" id="MBI2096738.1"/>
    </source>
</evidence>